<feature type="compositionally biased region" description="Basic residues" evidence="1">
    <location>
        <begin position="343"/>
        <end position="355"/>
    </location>
</feature>
<feature type="compositionally biased region" description="Low complexity" evidence="1">
    <location>
        <begin position="381"/>
        <end position="391"/>
    </location>
</feature>
<keyword evidence="3" id="KW-1185">Reference proteome</keyword>
<dbReference type="AlphaFoldDB" id="A0AAD7CUW1"/>
<protein>
    <submittedName>
        <fullName evidence="2">Uncharacterized protein</fullName>
    </submittedName>
</protein>
<name>A0AAD7CUW1_MYCRO</name>
<dbReference type="EMBL" id="JARKIE010000232">
    <property type="protein sequence ID" value="KAJ7663514.1"/>
    <property type="molecule type" value="Genomic_DNA"/>
</dbReference>
<accession>A0AAD7CUW1</accession>
<gene>
    <name evidence="2" type="ORF">B0H17DRAFT_1257151</name>
</gene>
<evidence type="ECO:0000256" key="1">
    <source>
        <dbReference type="SAM" id="MobiDB-lite"/>
    </source>
</evidence>
<feature type="region of interest" description="Disordered" evidence="1">
    <location>
        <begin position="1"/>
        <end position="57"/>
    </location>
</feature>
<evidence type="ECO:0000313" key="2">
    <source>
        <dbReference type="EMBL" id="KAJ7663514.1"/>
    </source>
</evidence>
<dbReference type="Proteomes" id="UP001221757">
    <property type="component" value="Unassembled WGS sequence"/>
</dbReference>
<feature type="region of interest" description="Disordered" evidence="1">
    <location>
        <begin position="323"/>
        <end position="403"/>
    </location>
</feature>
<organism evidence="2 3">
    <name type="scientific">Mycena rosella</name>
    <name type="common">Pink bonnet</name>
    <name type="synonym">Agaricus rosellus</name>
    <dbReference type="NCBI Taxonomy" id="1033263"/>
    <lineage>
        <taxon>Eukaryota</taxon>
        <taxon>Fungi</taxon>
        <taxon>Dikarya</taxon>
        <taxon>Basidiomycota</taxon>
        <taxon>Agaricomycotina</taxon>
        <taxon>Agaricomycetes</taxon>
        <taxon>Agaricomycetidae</taxon>
        <taxon>Agaricales</taxon>
        <taxon>Marasmiineae</taxon>
        <taxon>Mycenaceae</taxon>
        <taxon>Mycena</taxon>
    </lineage>
</organism>
<proteinExistence type="predicted"/>
<comment type="caution">
    <text evidence="2">The sequence shown here is derived from an EMBL/GenBank/DDBJ whole genome shotgun (WGS) entry which is preliminary data.</text>
</comment>
<sequence length="403" mass="43744">MGLRDTDSRRRKLKSGAITGIAVERGSPSCPSSPRSPSPHHAVPLRHGRAGEKKGVMSRGRHALGVICHRVRRPQRPSPARINQTCGAELSWPAQVGAGAYFVLGVRNPIRSDWLAHRDGTSRDQGATSLGLGWDEVGWILRRGQRRVEDACEGGVNAPIVSHLYVPHARLRELKARGVDSVTGIITKFVEAIKGPCDLGKFRQGFDASRKPLTRLSQARQQPAKPSLAFWRVFKPLSLLIQALAHLPRDRLSEPPRRRNTHAKCYACGTFCQPGRGLTNHYGKCSTLKAQHAEGAAYANSVDAEAEAAAAAAAAVSVLPDPPADMDFETIDARPPTPPPLRPRGRPPRRIRLPKRYRDDPPDAPAPVPPPPPANEEAEVPAEPAPGTAPATWVKTEPNKYGL</sequence>
<reference evidence="2" key="1">
    <citation type="submission" date="2023-03" db="EMBL/GenBank/DDBJ databases">
        <title>Massive genome expansion in bonnet fungi (Mycena s.s.) driven by repeated elements and novel gene families across ecological guilds.</title>
        <authorList>
            <consortium name="Lawrence Berkeley National Laboratory"/>
            <person name="Harder C.B."/>
            <person name="Miyauchi S."/>
            <person name="Viragh M."/>
            <person name="Kuo A."/>
            <person name="Thoen E."/>
            <person name="Andreopoulos B."/>
            <person name="Lu D."/>
            <person name="Skrede I."/>
            <person name="Drula E."/>
            <person name="Henrissat B."/>
            <person name="Morin E."/>
            <person name="Kohler A."/>
            <person name="Barry K."/>
            <person name="LaButti K."/>
            <person name="Morin E."/>
            <person name="Salamov A."/>
            <person name="Lipzen A."/>
            <person name="Mereny Z."/>
            <person name="Hegedus B."/>
            <person name="Baldrian P."/>
            <person name="Stursova M."/>
            <person name="Weitz H."/>
            <person name="Taylor A."/>
            <person name="Grigoriev I.V."/>
            <person name="Nagy L.G."/>
            <person name="Martin F."/>
            <person name="Kauserud H."/>
        </authorList>
    </citation>
    <scope>NUCLEOTIDE SEQUENCE</scope>
    <source>
        <strain evidence="2">CBHHK067</strain>
    </source>
</reference>
<feature type="compositionally biased region" description="Pro residues" evidence="1">
    <location>
        <begin position="363"/>
        <end position="374"/>
    </location>
</feature>
<evidence type="ECO:0000313" key="3">
    <source>
        <dbReference type="Proteomes" id="UP001221757"/>
    </source>
</evidence>